<dbReference type="GO" id="GO:0016491">
    <property type="term" value="F:oxidoreductase activity"/>
    <property type="evidence" value="ECO:0007669"/>
    <property type="project" value="UniProtKB-KW"/>
</dbReference>
<dbReference type="OrthoDB" id="2151789at2759"/>
<dbReference type="AlphaFoldDB" id="A0A4Y7PRR5"/>
<sequence>MLVFSLLTATSKATLAVTSPELSAAQTACGLLSRAFPQLVAFPGSPQYTADNAHYAVSSIQNSTCSIEPNTPQDVAEILRIVGRDDVRAPFAIKSGGHAYNIGQSSTTGIQLSLVKFNTVSYNPSTKTATIGTGLTWDQVYKQLEPIGVMVTGGRIPGIGVGGFSLGGGYSWKTDQFGLCVDTIVSFDVVLPSGQFTRVTNSSNPDLFFALKGGLNNFGIVTAITFETHPQTLVWGGTLIYTRDVADQVNQVVASFDVNNTDLKAQIIAEPTSIGGQFIYSVFLFYDAPNPPSGLFDPFLAIPAAQSAIKTQTFVEFLTSNFGDGTLGIGPFKYGAHVIPIVNYTPDVLAEMVEQVTNIGNSLMPLFNGSTLIVACGAEPFTKPFSHSRGGAYPHPPSRQVKPTAPFLALQAGADKNQEAILVRGVKQLSRNVQARAVQEGQSRWDDLLYPNYALFDTPLELMYGSNVARLKAIARKVDPKGIMRLTGGFKF</sequence>
<dbReference type="GO" id="GO:0071949">
    <property type="term" value="F:FAD binding"/>
    <property type="evidence" value="ECO:0007669"/>
    <property type="project" value="InterPro"/>
</dbReference>
<feature type="domain" description="FAD-binding PCMH-type" evidence="6">
    <location>
        <begin position="59"/>
        <end position="231"/>
    </location>
</feature>
<dbReference type="InterPro" id="IPR016169">
    <property type="entry name" value="FAD-bd_PCMH_sub2"/>
</dbReference>
<dbReference type="EMBL" id="ML170220">
    <property type="protein sequence ID" value="TDL17542.1"/>
    <property type="molecule type" value="Genomic_DNA"/>
</dbReference>
<dbReference type="Gene3D" id="3.30.465.10">
    <property type="match status" value="1"/>
</dbReference>
<dbReference type="PANTHER" id="PTHR42973:SF13">
    <property type="entry name" value="FAD-BINDING PCMH-TYPE DOMAIN-CONTAINING PROTEIN"/>
    <property type="match status" value="1"/>
</dbReference>
<keyword evidence="8" id="KW-1185">Reference proteome</keyword>
<keyword evidence="4" id="KW-0560">Oxidoreductase</keyword>
<keyword evidence="2" id="KW-0285">Flavoprotein</keyword>
<evidence type="ECO:0000256" key="1">
    <source>
        <dbReference type="ARBA" id="ARBA00005466"/>
    </source>
</evidence>
<gene>
    <name evidence="7" type="ORF">BD410DRAFT_729917</name>
</gene>
<dbReference type="Pfam" id="PF01565">
    <property type="entry name" value="FAD_binding_4"/>
    <property type="match status" value="1"/>
</dbReference>
<dbReference type="PROSITE" id="PS51387">
    <property type="entry name" value="FAD_PCMH"/>
    <property type="match status" value="1"/>
</dbReference>
<dbReference type="PANTHER" id="PTHR42973">
    <property type="entry name" value="BINDING OXIDOREDUCTASE, PUTATIVE (AFU_ORTHOLOGUE AFUA_1G17690)-RELATED"/>
    <property type="match status" value="1"/>
</dbReference>
<dbReference type="SUPFAM" id="SSF56176">
    <property type="entry name" value="FAD-binding/transporter-associated domain-like"/>
    <property type="match status" value="1"/>
</dbReference>
<evidence type="ECO:0000259" key="6">
    <source>
        <dbReference type="PROSITE" id="PS51387"/>
    </source>
</evidence>
<dbReference type="InterPro" id="IPR016166">
    <property type="entry name" value="FAD-bd_PCMH"/>
</dbReference>
<feature type="signal peptide" evidence="5">
    <location>
        <begin position="1"/>
        <end position="16"/>
    </location>
</feature>
<feature type="chain" id="PRO_5021206898" evidence="5">
    <location>
        <begin position="17"/>
        <end position="492"/>
    </location>
</feature>
<evidence type="ECO:0000256" key="4">
    <source>
        <dbReference type="ARBA" id="ARBA00023002"/>
    </source>
</evidence>
<comment type="similarity">
    <text evidence="1">Belongs to the oxygen-dependent FAD-linked oxidoreductase family.</text>
</comment>
<keyword evidence="5" id="KW-0732">Signal</keyword>
<evidence type="ECO:0000313" key="7">
    <source>
        <dbReference type="EMBL" id="TDL17542.1"/>
    </source>
</evidence>
<dbReference type="STRING" id="50990.A0A4Y7PRR5"/>
<dbReference type="InterPro" id="IPR006094">
    <property type="entry name" value="Oxid_FAD_bind_N"/>
</dbReference>
<organism evidence="7 8">
    <name type="scientific">Rickenella mellea</name>
    <dbReference type="NCBI Taxonomy" id="50990"/>
    <lineage>
        <taxon>Eukaryota</taxon>
        <taxon>Fungi</taxon>
        <taxon>Dikarya</taxon>
        <taxon>Basidiomycota</taxon>
        <taxon>Agaricomycotina</taxon>
        <taxon>Agaricomycetes</taxon>
        <taxon>Hymenochaetales</taxon>
        <taxon>Rickenellaceae</taxon>
        <taxon>Rickenella</taxon>
    </lineage>
</organism>
<proteinExistence type="inferred from homology"/>
<protein>
    <submittedName>
        <fullName evidence="7">FAD-binding domain-containing protein</fullName>
    </submittedName>
</protein>
<dbReference type="VEuPathDB" id="FungiDB:BD410DRAFT_729917"/>
<dbReference type="InterPro" id="IPR050416">
    <property type="entry name" value="FAD-linked_Oxidoreductase"/>
</dbReference>
<evidence type="ECO:0000256" key="3">
    <source>
        <dbReference type="ARBA" id="ARBA00022827"/>
    </source>
</evidence>
<dbReference type="Proteomes" id="UP000294933">
    <property type="component" value="Unassembled WGS sequence"/>
</dbReference>
<accession>A0A4Y7PRR5</accession>
<evidence type="ECO:0000256" key="2">
    <source>
        <dbReference type="ARBA" id="ARBA00022630"/>
    </source>
</evidence>
<keyword evidence="3" id="KW-0274">FAD</keyword>
<name>A0A4Y7PRR5_9AGAM</name>
<evidence type="ECO:0000256" key="5">
    <source>
        <dbReference type="SAM" id="SignalP"/>
    </source>
</evidence>
<dbReference type="InterPro" id="IPR036318">
    <property type="entry name" value="FAD-bd_PCMH-like_sf"/>
</dbReference>
<reference evidence="7 8" key="1">
    <citation type="submission" date="2018-06" db="EMBL/GenBank/DDBJ databases">
        <title>A transcriptomic atlas of mushroom development highlights an independent origin of complex multicellularity.</title>
        <authorList>
            <consortium name="DOE Joint Genome Institute"/>
            <person name="Krizsan K."/>
            <person name="Almasi E."/>
            <person name="Merenyi Z."/>
            <person name="Sahu N."/>
            <person name="Viragh M."/>
            <person name="Koszo T."/>
            <person name="Mondo S."/>
            <person name="Kiss B."/>
            <person name="Balint B."/>
            <person name="Kues U."/>
            <person name="Barry K."/>
            <person name="Hegedus J.C."/>
            <person name="Henrissat B."/>
            <person name="Johnson J."/>
            <person name="Lipzen A."/>
            <person name="Ohm R."/>
            <person name="Nagy I."/>
            <person name="Pangilinan J."/>
            <person name="Yan J."/>
            <person name="Xiong Y."/>
            <person name="Grigoriev I.V."/>
            <person name="Hibbett D.S."/>
            <person name="Nagy L.G."/>
        </authorList>
    </citation>
    <scope>NUCLEOTIDE SEQUENCE [LARGE SCALE GENOMIC DNA]</scope>
    <source>
        <strain evidence="7 8">SZMC22713</strain>
    </source>
</reference>
<evidence type="ECO:0000313" key="8">
    <source>
        <dbReference type="Proteomes" id="UP000294933"/>
    </source>
</evidence>